<keyword evidence="1" id="KW-0812">Transmembrane</keyword>
<dbReference type="EMBL" id="JACCJC010000005">
    <property type="protein sequence ID" value="KAF6239604.1"/>
    <property type="molecule type" value="Genomic_DNA"/>
</dbReference>
<evidence type="ECO:0000313" key="2">
    <source>
        <dbReference type="EMBL" id="KAF6239604.1"/>
    </source>
</evidence>
<dbReference type="RefSeq" id="XP_037168879.1">
    <property type="nucleotide sequence ID" value="XM_037304084.1"/>
</dbReference>
<accession>A0A8H6L8M7</accession>
<dbReference type="AlphaFoldDB" id="A0A8H6L8M7"/>
<dbReference type="SUPFAM" id="SSF50685">
    <property type="entry name" value="Barwin-like endoglucanases"/>
    <property type="match status" value="1"/>
</dbReference>
<sequence length="292" mass="31350">MLDAVEPMNGAAWTQWKTLHHQTKDLSPWLTEDIRAEHLRASNHREPSASPPKHAFAQIWASVQQRRWKVLAVVVAICSLCILAAIPAYLPAKQPSTEPVPAPIRVQGIATFNDYAAQGDTVCSNANRSTTADNTDIFAAAAGDISRDISTGLCTGSQPNMDFQYNTSVCTANGGQYPSSNYIPPSCPPVAVQCGTCYRVDNIGLYGSSSNDRIYGSVIVEIVDACPAGSAQNYCKTDVPADERCGSNQTNSLDIDVSAYQNLTAGMNGGVVWDTSQPNLRINITLDVPCHS</sequence>
<proteinExistence type="predicted"/>
<organism evidence="2 3">
    <name type="scientific">Letharia columbiana</name>
    <dbReference type="NCBI Taxonomy" id="112416"/>
    <lineage>
        <taxon>Eukaryota</taxon>
        <taxon>Fungi</taxon>
        <taxon>Dikarya</taxon>
        <taxon>Ascomycota</taxon>
        <taxon>Pezizomycotina</taxon>
        <taxon>Lecanoromycetes</taxon>
        <taxon>OSLEUM clade</taxon>
        <taxon>Lecanoromycetidae</taxon>
        <taxon>Lecanorales</taxon>
        <taxon>Lecanorineae</taxon>
        <taxon>Parmeliaceae</taxon>
        <taxon>Letharia</taxon>
    </lineage>
</organism>
<feature type="transmembrane region" description="Helical" evidence="1">
    <location>
        <begin position="70"/>
        <end position="90"/>
    </location>
</feature>
<dbReference type="Proteomes" id="UP000578531">
    <property type="component" value="Unassembled WGS sequence"/>
</dbReference>
<name>A0A8H6L8M7_9LECA</name>
<reference evidence="2 3" key="1">
    <citation type="journal article" date="2020" name="Genomics">
        <title>Complete, high-quality genomes from long-read metagenomic sequencing of two wolf lichen thalli reveals enigmatic genome architecture.</title>
        <authorList>
            <person name="McKenzie S.K."/>
            <person name="Walston R.F."/>
            <person name="Allen J.L."/>
        </authorList>
    </citation>
    <scope>NUCLEOTIDE SEQUENCE [LARGE SCALE GENOMIC DNA]</scope>
    <source>
        <strain evidence="2">WasteWater2</strain>
    </source>
</reference>
<dbReference type="InterPro" id="IPR036908">
    <property type="entry name" value="RlpA-like_sf"/>
</dbReference>
<dbReference type="Gene3D" id="2.40.40.10">
    <property type="entry name" value="RlpA-like domain"/>
    <property type="match status" value="1"/>
</dbReference>
<keyword evidence="1" id="KW-1133">Transmembrane helix</keyword>
<dbReference type="OrthoDB" id="623670at2759"/>
<keyword evidence="3" id="KW-1185">Reference proteome</keyword>
<gene>
    <name evidence="2" type="ORF">HO173_002149</name>
</gene>
<evidence type="ECO:0008006" key="4">
    <source>
        <dbReference type="Google" id="ProtNLM"/>
    </source>
</evidence>
<keyword evidence="1" id="KW-0472">Membrane</keyword>
<dbReference type="GeneID" id="59283823"/>
<comment type="caution">
    <text evidence="2">The sequence shown here is derived from an EMBL/GenBank/DDBJ whole genome shotgun (WGS) entry which is preliminary data.</text>
</comment>
<evidence type="ECO:0000256" key="1">
    <source>
        <dbReference type="SAM" id="Phobius"/>
    </source>
</evidence>
<protein>
    <recommendedName>
        <fullName evidence="4">Expansin-like EG45 domain-containing protein</fullName>
    </recommendedName>
</protein>
<evidence type="ECO:0000313" key="3">
    <source>
        <dbReference type="Proteomes" id="UP000578531"/>
    </source>
</evidence>